<evidence type="ECO:0000313" key="4">
    <source>
        <dbReference type="Proteomes" id="UP000198815"/>
    </source>
</evidence>
<dbReference type="OrthoDB" id="9780488at2"/>
<sequence>MTGREPPRQPPAVQHLRLCYSKLGPARFASPRDFARAFERALRRAGVPMAYSSGFSPHPRISYANPAPTSAQSFAEYLDIALAEPSDPREIAARLDEALPQGFRISHIVETRRPKLAELLEASRWWIALGDLDEALLRAAVARLLDAPAVRAQRVGRSGGRVVDVRPAILAMSVNQWPAQWTSAPQGPAVAVTLRHLVPLVRPDDIVAALRVLCPGLGGDHPGLFTRESQGPLAGDGVIADPLADPRADCATLAPDGPEMSDTSGTCRTRGI</sequence>
<accession>A0A1H9SBW8</accession>
<dbReference type="EMBL" id="FOGZ01000012">
    <property type="protein sequence ID" value="SER82065.1"/>
    <property type="molecule type" value="Genomic_DNA"/>
</dbReference>
<gene>
    <name evidence="3" type="ORF">SAMN05443377_11231</name>
</gene>
<dbReference type="NCBIfam" id="TIGR03936">
    <property type="entry name" value="sam_1_link_chp"/>
    <property type="match status" value="1"/>
</dbReference>
<feature type="domain" description="DUF2344" evidence="2">
    <location>
        <begin position="16"/>
        <end position="176"/>
    </location>
</feature>
<feature type="compositionally biased region" description="Polar residues" evidence="1">
    <location>
        <begin position="261"/>
        <end position="272"/>
    </location>
</feature>
<evidence type="ECO:0000313" key="3">
    <source>
        <dbReference type="EMBL" id="SER82065.1"/>
    </source>
</evidence>
<proteinExistence type="predicted"/>
<dbReference type="InterPro" id="IPR018768">
    <property type="entry name" value="DUF2344"/>
</dbReference>
<evidence type="ECO:0000256" key="1">
    <source>
        <dbReference type="SAM" id="MobiDB-lite"/>
    </source>
</evidence>
<dbReference type="RefSeq" id="WP_091969479.1">
    <property type="nucleotide sequence ID" value="NZ_FOGZ01000012.1"/>
</dbReference>
<reference evidence="3 4" key="1">
    <citation type="submission" date="2016-10" db="EMBL/GenBank/DDBJ databases">
        <authorList>
            <person name="de Groot N.N."/>
        </authorList>
    </citation>
    <scope>NUCLEOTIDE SEQUENCE [LARGE SCALE GENOMIC DNA]</scope>
    <source>
        <strain evidence="3 4">DSM 16859</strain>
    </source>
</reference>
<organism evidence="3 4">
    <name type="scientific">Propionibacterium cyclohexanicum</name>
    <dbReference type="NCBI Taxonomy" id="64702"/>
    <lineage>
        <taxon>Bacteria</taxon>
        <taxon>Bacillati</taxon>
        <taxon>Actinomycetota</taxon>
        <taxon>Actinomycetes</taxon>
        <taxon>Propionibacteriales</taxon>
        <taxon>Propionibacteriaceae</taxon>
        <taxon>Propionibacterium</taxon>
    </lineage>
</organism>
<dbReference type="AlphaFoldDB" id="A0A1H9SBW8"/>
<dbReference type="Proteomes" id="UP000198815">
    <property type="component" value="Unassembled WGS sequence"/>
</dbReference>
<keyword evidence="4" id="KW-1185">Reference proteome</keyword>
<dbReference type="STRING" id="64702.SAMN05443377_11231"/>
<feature type="region of interest" description="Disordered" evidence="1">
    <location>
        <begin position="252"/>
        <end position="272"/>
    </location>
</feature>
<dbReference type="Pfam" id="PF10105">
    <property type="entry name" value="DUF2344"/>
    <property type="match status" value="1"/>
</dbReference>
<protein>
    <submittedName>
        <fullName evidence="3">Radical SAM-linked protein</fullName>
    </submittedName>
</protein>
<evidence type="ECO:0000259" key="2">
    <source>
        <dbReference type="Pfam" id="PF10105"/>
    </source>
</evidence>
<name>A0A1H9SBW8_9ACTN</name>